<reference evidence="2 3" key="1">
    <citation type="submission" date="2012-08" db="EMBL/GenBank/DDBJ databases">
        <title>Oryza genome evolution.</title>
        <authorList>
            <person name="Wing R.A."/>
        </authorList>
    </citation>
    <scope>NUCLEOTIDE SEQUENCE</scope>
</reference>
<organism evidence="2 3">
    <name type="scientific">Leersia perrieri</name>
    <dbReference type="NCBI Taxonomy" id="77586"/>
    <lineage>
        <taxon>Eukaryota</taxon>
        <taxon>Viridiplantae</taxon>
        <taxon>Streptophyta</taxon>
        <taxon>Embryophyta</taxon>
        <taxon>Tracheophyta</taxon>
        <taxon>Spermatophyta</taxon>
        <taxon>Magnoliopsida</taxon>
        <taxon>Liliopsida</taxon>
        <taxon>Poales</taxon>
        <taxon>Poaceae</taxon>
        <taxon>BOP clade</taxon>
        <taxon>Oryzoideae</taxon>
        <taxon>Oryzeae</taxon>
        <taxon>Oryzinae</taxon>
        <taxon>Leersia</taxon>
    </lineage>
</organism>
<proteinExistence type="predicted"/>
<dbReference type="AlphaFoldDB" id="A0A0D9XZU2"/>
<sequence>MSILQQAATCERRNQSQFTSSRTSQIKYYVKLQKLEVLYRKVLLSTTTSSSRPHTQTPLFLFSFDNIFFAFSSSFFTVACICHPPELPLVLLPRSHSPPPPRALQSRGERGREKQSERERASSCAGGAAAGERRLARGEIGVAGRIQETGGGFAGGEEGDEPGAVAGAAGFLHLDSRGCWIMA</sequence>
<feature type="region of interest" description="Disordered" evidence="1">
    <location>
        <begin position="93"/>
        <end position="133"/>
    </location>
</feature>
<dbReference type="Proteomes" id="UP000032180">
    <property type="component" value="Chromosome 12"/>
</dbReference>
<evidence type="ECO:0000313" key="3">
    <source>
        <dbReference type="Proteomes" id="UP000032180"/>
    </source>
</evidence>
<dbReference type="HOGENOM" id="CLU_1477219_0_0_1"/>
<protein>
    <submittedName>
        <fullName evidence="2">Uncharacterized protein</fullName>
    </submittedName>
</protein>
<evidence type="ECO:0000313" key="2">
    <source>
        <dbReference type="EnsemblPlants" id="LPERR12G11490.1"/>
    </source>
</evidence>
<evidence type="ECO:0000256" key="1">
    <source>
        <dbReference type="SAM" id="MobiDB-lite"/>
    </source>
</evidence>
<dbReference type="EnsemblPlants" id="LPERR12G11490.1">
    <property type="protein sequence ID" value="LPERR12G11490.1"/>
    <property type="gene ID" value="LPERR12G11490"/>
</dbReference>
<keyword evidence="3" id="KW-1185">Reference proteome</keyword>
<feature type="compositionally biased region" description="Basic and acidic residues" evidence="1">
    <location>
        <begin position="107"/>
        <end position="121"/>
    </location>
</feature>
<reference evidence="2" key="3">
    <citation type="submission" date="2015-04" db="UniProtKB">
        <authorList>
            <consortium name="EnsemblPlants"/>
        </authorList>
    </citation>
    <scope>IDENTIFICATION</scope>
</reference>
<name>A0A0D9XZU2_9ORYZ</name>
<accession>A0A0D9XZU2</accession>
<reference evidence="3" key="2">
    <citation type="submission" date="2013-12" db="EMBL/GenBank/DDBJ databases">
        <authorList>
            <person name="Yu Y."/>
            <person name="Lee S."/>
            <person name="de Baynast K."/>
            <person name="Wissotski M."/>
            <person name="Liu L."/>
            <person name="Talag J."/>
            <person name="Goicoechea J."/>
            <person name="Angelova A."/>
            <person name="Jetty R."/>
            <person name="Kudrna D."/>
            <person name="Golser W."/>
            <person name="Rivera L."/>
            <person name="Zhang J."/>
            <person name="Wing R."/>
        </authorList>
    </citation>
    <scope>NUCLEOTIDE SEQUENCE</scope>
</reference>
<dbReference type="Gramene" id="LPERR12G11490.1">
    <property type="protein sequence ID" value="LPERR12G11490.1"/>
    <property type="gene ID" value="LPERR12G11490"/>
</dbReference>